<dbReference type="Proteomes" id="UP000823750">
    <property type="component" value="Unassembled WGS sequence"/>
</dbReference>
<dbReference type="Pfam" id="PF15738">
    <property type="entry name" value="YafQ_toxin"/>
    <property type="match status" value="1"/>
</dbReference>
<dbReference type="AlphaFoldDB" id="A0A9D9J371"/>
<evidence type="ECO:0000313" key="4">
    <source>
        <dbReference type="EMBL" id="MBO8485096.1"/>
    </source>
</evidence>
<gene>
    <name evidence="4" type="ORF">IAB78_01550</name>
</gene>
<dbReference type="SUPFAM" id="SSF143011">
    <property type="entry name" value="RelE-like"/>
    <property type="match status" value="1"/>
</dbReference>
<dbReference type="GO" id="GO:0004521">
    <property type="term" value="F:RNA endonuclease activity"/>
    <property type="evidence" value="ECO:0007669"/>
    <property type="project" value="TreeGrafter"/>
</dbReference>
<evidence type="ECO:0000256" key="3">
    <source>
        <dbReference type="PIRSR" id="PIRSR006156-1"/>
    </source>
</evidence>
<dbReference type="GO" id="GO:0006402">
    <property type="term" value="P:mRNA catabolic process"/>
    <property type="evidence" value="ECO:0007669"/>
    <property type="project" value="TreeGrafter"/>
</dbReference>
<dbReference type="Gene3D" id="3.30.2310.20">
    <property type="entry name" value="RelE-like"/>
    <property type="match status" value="1"/>
</dbReference>
<accession>A0A9D9J371</accession>
<dbReference type="PANTHER" id="PTHR40588:SF1">
    <property type="entry name" value="MRNA INTERFERASE TOXIN YAFQ"/>
    <property type="match status" value="1"/>
</dbReference>
<proteinExistence type="inferred from homology"/>
<evidence type="ECO:0000256" key="1">
    <source>
        <dbReference type="ARBA" id="ARBA00022649"/>
    </source>
</evidence>
<feature type="active site" description="Proton donor" evidence="3">
    <location>
        <position position="89"/>
    </location>
</feature>
<sequence>MTREIVYSSQFKKDMKLAMRRGHTIEKLIEVVTYLANDVPLPAKNKDHALKGEYAGCRECHIKPDWLLIYDKSTDGELHILNLIRTGTHSDLFKK</sequence>
<dbReference type="PANTHER" id="PTHR40588">
    <property type="entry name" value="MRNA INTERFERASE TOXIN YAFQ"/>
    <property type="match status" value="1"/>
</dbReference>
<comment type="similarity">
    <text evidence="2">Belongs to the RelE toxin family. YafQ subfamily.</text>
</comment>
<reference evidence="4" key="1">
    <citation type="submission" date="2020-10" db="EMBL/GenBank/DDBJ databases">
        <authorList>
            <person name="Gilroy R."/>
        </authorList>
    </citation>
    <scope>NUCLEOTIDE SEQUENCE</scope>
    <source>
        <strain evidence="4">B2-16538</strain>
    </source>
</reference>
<dbReference type="NCBIfam" id="TIGR02385">
    <property type="entry name" value="RelE_StbE"/>
    <property type="match status" value="1"/>
</dbReference>
<evidence type="ECO:0000313" key="5">
    <source>
        <dbReference type="Proteomes" id="UP000823750"/>
    </source>
</evidence>
<dbReference type="GO" id="GO:0006415">
    <property type="term" value="P:translational termination"/>
    <property type="evidence" value="ECO:0007669"/>
    <property type="project" value="TreeGrafter"/>
</dbReference>
<dbReference type="InterPro" id="IPR007712">
    <property type="entry name" value="RelE/ParE_toxin"/>
</dbReference>
<dbReference type="InterPro" id="IPR004386">
    <property type="entry name" value="Toxin_YafQ-like"/>
</dbReference>
<dbReference type="PIRSF" id="PIRSF006156">
    <property type="entry name" value="YafQ"/>
    <property type="match status" value="1"/>
</dbReference>
<evidence type="ECO:0000256" key="2">
    <source>
        <dbReference type="ARBA" id="ARBA00061366"/>
    </source>
</evidence>
<dbReference type="InterPro" id="IPR035093">
    <property type="entry name" value="RelE/ParE_toxin_dom_sf"/>
</dbReference>
<organism evidence="4 5">
    <name type="scientific">Candidatus Cryptobacteroides excrementavium</name>
    <dbReference type="NCBI Taxonomy" id="2840759"/>
    <lineage>
        <taxon>Bacteria</taxon>
        <taxon>Pseudomonadati</taxon>
        <taxon>Bacteroidota</taxon>
        <taxon>Bacteroidia</taxon>
        <taxon>Bacteroidales</taxon>
        <taxon>Candidatus Cryptobacteroides</taxon>
    </lineage>
</organism>
<name>A0A9D9J371_9BACT</name>
<protein>
    <submittedName>
        <fullName evidence="4">Type II toxin-antitoxin system YafQ family toxin</fullName>
    </submittedName>
</protein>
<comment type="caution">
    <text evidence="4">The sequence shown here is derived from an EMBL/GenBank/DDBJ whole genome shotgun (WGS) entry which is preliminary data.</text>
</comment>
<reference evidence="4" key="2">
    <citation type="journal article" date="2021" name="PeerJ">
        <title>Extensive microbial diversity within the chicken gut microbiome revealed by metagenomics and culture.</title>
        <authorList>
            <person name="Gilroy R."/>
            <person name="Ravi A."/>
            <person name="Getino M."/>
            <person name="Pursley I."/>
            <person name="Horton D.L."/>
            <person name="Alikhan N.F."/>
            <person name="Baker D."/>
            <person name="Gharbi K."/>
            <person name="Hall N."/>
            <person name="Watson M."/>
            <person name="Adriaenssens E.M."/>
            <person name="Foster-Nyarko E."/>
            <person name="Jarju S."/>
            <person name="Secka A."/>
            <person name="Antonio M."/>
            <person name="Oren A."/>
            <person name="Chaudhuri R.R."/>
            <person name="La Ragione R."/>
            <person name="Hildebrand F."/>
            <person name="Pallen M.J."/>
        </authorList>
    </citation>
    <scope>NUCLEOTIDE SEQUENCE</scope>
    <source>
        <strain evidence="4">B2-16538</strain>
    </source>
</reference>
<dbReference type="FunFam" id="3.30.2310.20:FF:000003">
    <property type="entry name" value="Type II toxin-antitoxin system YafQ family toxin"/>
    <property type="match status" value="1"/>
</dbReference>
<dbReference type="EMBL" id="JADILX010000027">
    <property type="protein sequence ID" value="MBO8485096.1"/>
    <property type="molecule type" value="Genomic_DNA"/>
</dbReference>
<keyword evidence="1" id="KW-1277">Toxin-antitoxin system</keyword>